<reference evidence="4" key="1">
    <citation type="submission" date="2025-08" db="UniProtKB">
        <authorList>
            <consortium name="RefSeq"/>
        </authorList>
    </citation>
    <scope>IDENTIFICATION</scope>
    <source>
        <strain evidence="4">Quisiro</strain>
        <tissue evidence="4">Liver</tissue>
    </source>
</reference>
<evidence type="ECO:0000313" key="3">
    <source>
        <dbReference type="Proteomes" id="UP000192220"/>
    </source>
</evidence>
<evidence type="ECO:0000313" key="4">
    <source>
        <dbReference type="RefSeq" id="XP_013862083.1"/>
    </source>
</evidence>
<feature type="signal peptide" evidence="2">
    <location>
        <begin position="1"/>
        <end position="31"/>
    </location>
</feature>
<feature type="chain" id="PRO_5014178448" evidence="2">
    <location>
        <begin position="32"/>
        <end position="228"/>
    </location>
</feature>
<protein>
    <submittedName>
        <fullName evidence="4">LRRN4 C-terminal-like protein isoform X1</fullName>
    </submittedName>
</protein>
<name>A0A2I4B2Z1_AUSLI</name>
<dbReference type="GeneID" id="106516331"/>
<dbReference type="RefSeq" id="XP_013862083.1">
    <property type="nucleotide sequence ID" value="XM_014006629.1"/>
</dbReference>
<dbReference type="InParanoid" id="A0A2I4B2Z1"/>
<dbReference type="OrthoDB" id="676979at2759"/>
<feature type="transmembrane region" description="Helical" evidence="1">
    <location>
        <begin position="193"/>
        <end position="215"/>
    </location>
</feature>
<evidence type="ECO:0000256" key="2">
    <source>
        <dbReference type="SAM" id="SignalP"/>
    </source>
</evidence>
<dbReference type="Proteomes" id="UP000192220">
    <property type="component" value="Unplaced"/>
</dbReference>
<evidence type="ECO:0000256" key="1">
    <source>
        <dbReference type="SAM" id="Phobius"/>
    </source>
</evidence>
<keyword evidence="2" id="KW-0732">Signal</keyword>
<sequence length="228" mass="24961">MKTTANSMTNPTMKLQFSFLIFCLVSSRGYCLKPTSSGATETPPSFYVDYEYEDTTPAPAPGRGSLKPGTSQHCDYDPCRDNQTPCMDLSLLTGCLCRGLTLYTELPEAPRIQSVFHNGSGVLVWWCAPYSYVTAYTVTVGGLERQSFGAGERRALLGEIAAEEEVCIVSRNDVGNSNSTCEKYRPKGGKRPLTGWLIGGAGGLLLLVLLAAMLWRHRRQKKQETGDV</sequence>
<organism evidence="3 4">
    <name type="scientific">Austrofundulus limnaeus</name>
    <name type="common">Annual killifish</name>
    <dbReference type="NCBI Taxonomy" id="52670"/>
    <lineage>
        <taxon>Eukaryota</taxon>
        <taxon>Metazoa</taxon>
        <taxon>Chordata</taxon>
        <taxon>Craniata</taxon>
        <taxon>Vertebrata</taxon>
        <taxon>Euteleostomi</taxon>
        <taxon>Actinopterygii</taxon>
        <taxon>Neopterygii</taxon>
        <taxon>Teleostei</taxon>
        <taxon>Neoteleostei</taxon>
        <taxon>Acanthomorphata</taxon>
        <taxon>Ovalentaria</taxon>
        <taxon>Atherinomorphae</taxon>
        <taxon>Cyprinodontiformes</taxon>
        <taxon>Rivulidae</taxon>
        <taxon>Austrofundulus</taxon>
    </lineage>
</organism>
<keyword evidence="1" id="KW-1133">Transmembrane helix</keyword>
<keyword evidence="3" id="KW-1185">Reference proteome</keyword>
<proteinExistence type="predicted"/>
<keyword evidence="1" id="KW-0472">Membrane</keyword>
<dbReference type="KEGG" id="alim:106516331"/>
<accession>A0A2I4B2Z1</accession>
<dbReference type="STRING" id="52670.A0A2I4B2Z1"/>
<gene>
    <name evidence="4" type="primary">LOC106516331</name>
</gene>
<keyword evidence="1" id="KW-0812">Transmembrane</keyword>
<dbReference type="AlphaFoldDB" id="A0A2I4B2Z1"/>